<accession>A0A917EXF9</accession>
<dbReference type="InterPro" id="IPR025117">
    <property type="entry name" value="DUF4037"/>
</dbReference>
<dbReference type="Proteomes" id="UP000660110">
    <property type="component" value="Unassembled WGS sequence"/>
</dbReference>
<evidence type="ECO:0000259" key="1">
    <source>
        <dbReference type="Pfam" id="PF13228"/>
    </source>
</evidence>
<dbReference type="InterPro" id="IPR043519">
    <property type="entry name" value="NT_sf"/>
</dbReference>
<evidence type="ECO:0000313" key="2">
    <source>
        <dbReference type="EMBL" id="GGF20536.1"/>
    </source>
</evidence>
<protein>
    <recommendedName>
        <fullName evidence="1">DUF4037 domain-containing protein</fullName>
    </recommendedName>
</protein>
<dbReference type="Pfam" id="PF13228">
    <property type="entry name" value="DUF4037"/>
    <property type="match status" value="1"/>
</dbReference>
<feature type="domain" description="DUF4037" evidence="1">
    <location>
        <begin position="116"/>
        <end position="208"/>
    </location>
</feature>
<dbReference type="AlphaFoldDB" id="A0A917EXF9"/>
<dbReference type="EMBL" id="BMEL01000002">
    <property type="protein sequence ID" value="GGF20536.1"/>
    <property type="molecule type" value="Genomic_DNA"/>
</dbReference>
<dbReference type="SUPFAM" id="SSF81301">
    <property type="entry name" value="Nucleotidyltransferase"/>
    <property type="match status" value="1"/>
</dbReference>
<comment type="caution">
    <text evidence="2">The sequence shown here is derived from an EMBL/GenBank/DDBJ whole genome shotgun (WGS) entry which is preliminary data.</text>
</comment>
<organism evidence="2 3">
    <name type="scientific">Halobacillus andaensis</name>
    <dbReference type="NCBI Taxonomy" id="1176239"/>
    <lineage>
        <taxon>Bacteria</taxon>
        <taxon>Bacillati</taxon>
        <taxon>Bacillota</taxon>
        <taxon>Bacilli</taxon>
        <taxon>Bacillales</taxon>
        <taxon>Bacillaceae</taxon>
        <taxon>Halobacillus</taxon>
    </lineage>
</organism>
<gene>
    <name evidence="2" type="ORF">GCM10010954_19100</name>
</gene>
<sequence>MILKEIAVKVANAYKDNSKVEAIYIAGSLSREWEDEYSDIELNICWSEPPSDEDRKCVIDELNGSIIDFHDYEEEEWSESYKVDGAKIEISSFLTETILKKIQRVTKEFRIDIEDQSIAASIHYGIPLYGEEVLDGLKAKVLVYPESLSINMINAHLDFGPRWKHRHTLLEREDWLMFYALLTSTQEKVMGLLFGLNCMYVHHPAYKWQKQSLDLMNIKPDRINERLESVFLSSPAKGLQELELVIEDVERLIDEKDTSL</sequence>
<name>A0A917EXF9_HALAA</name>
<proteinExistence type="predicted"/>
<keyword evidence="3" id="KW-1185">Reference proteome</keyword>
<reference evidence="2" key="2">
    <citation type="submission" date="2020-09" db="EMBL/GenBank/DDBJ databases">
        <authorList>
            <person name="Sun Q."/>
            <person name="Zhou Y."/>
        </authorList>
    </citation>
    <scope>NUCLEOTIDE SEQUENCE</scope>
    <source>
        <strain evidence="2">CGMCC 1.12153</strain>
    </source>
</reference>
<dbReference type="Gene3D" id="3.30.460.10">
    <property type="entry name" value="Beta Polymerase, domain 2"/>
    <property type="match status" value="1"/>
</dbReference>
<dbReference type="RefSeq" id="WP_188377256.1">
    <property type="nucleotide sequence ID" value="NZ_BMEL01000002.1"/>
</dbReference>
<reference evidence="2" key="1">
    <citation type="journal article" date="2014" name="Int. J. Syst. Evol. Microbiol.">
        <title>Complete genome sequence of Corynebacterium casei LMG S-19264T (=DSM 44701T), isolated from a smear-ripened cheese.</title>
        <authorList>
            <consortium name="US DOE Joint Genome Institute (JGI-PGF)"/>
            <person name="Walter F."/>
            <person name="Albersmeier A."/>
            <person name="Kalinowski J."/>
            <person name="Ruckert C."/>
        </authorList>
    </citation>
    <scope>NUCLEOTIDE SEQUENCE</scope>
    <source>
        <strain evidence="2">CGMCC 1.12153</strain>
    </source>
</reference>
<evidence type="ECO:0000313" key="3">
    <source>
        <dbReference type="Proteomes" id="UP000660110"/>
    </source>
</evidence>